<evidence type="ECO:0000259" key="4">
    <source>
        <dbReference type="Pfam" id="PF01551"/>
    </source>
</evidence>
<dbReference type="SUPFAM" id="SSF51261">
    <property type="entry name" value="Duplicated hybrid motif"/>
    <property type="match status" value="1"/>
</dbReference>
<protein>
    <submittedName>
        <fullName evidence="5">Murein hydrolase activator EnvC family protein</fullName>
    </submittedName>
</protein>
<feature type="compositionally biased region" description="Basic and acidic residues" evidence="2">
    <location>
        <begin position="250"/>
        <end position="281"/>
    </location>
</feature>
<sequence>MPPFKSFVSRRLRRWPGVLLSGLLLSLPVAASELNASRAELEEIRDSVEQAQRQLAQTDTRRSEARQQLEEAERALADTHQRLQELNTQRDELNDALAQLETRQQSLNTQFEAQRAALAEQIRALYKLGEQPRLKLLLSDQDPAAIDRYQRYLNRLNEARTQQLQRLRELAAALQQNRRDIATRQARLEEVGTELNERQSRLAEQRRTREQALTALDQRYSEGQSRLDGLQSDRAEAQQLVERLERELAARRERERRERERREQARLEQQRQEQARREAEAQRQAQNQLSDEEMNISASDSDERIAVSEPPASSSTASPPPASAPPVTHRASGSGSSRWPVAGRMISAYGQGEGLNRNGVMIAASAGTPVHAAAAGQVVFADWMRGFGYLVIIDHGGVLSLYAHQQRLTVAEGDRVERGAVLGYVGDSGGLSRPALYFEVRRAGNTINPDGWLAAR</sequence>
<feature type="signal peptide" evidence="3">
    <location>
        <begin position="1"/>
        <end position="31"/>
    </location>
</feature>
<reference evidence="5 6" key="1">
    <citation type="submission" date="2024-09" db="EMBL/GenBank/DDBJ databases">
        <authorList>
            <person name="Sun Q."/>
            <person name="Mori K."/>
        </authorList>
    </citation>
    <scope>NUCLEOTIDE SEQUENCE [LARGE SCALE GENOMIC DNA]</scope>
    <source>
        <strain evidence="5 6">CCM 7415</strain>
    </source>
</reference>
<dbReference type="PANTHER" id="PTHR21666:SF270">
    <property type="entry name" value="MUREIN HYDROLASE ACTIVATOR ENVC"/>
    <property type="match status" value="1"/>
</dbReference>
<evidence type="ECO:0000313" key="6">
    <source>
        <dbReference type="Proteomes" id="UP001589814"/>
    </source>
</evidence>
<feature type="coiled-coil region" evidence="1">
    <location>
        <begin position="153"/>
        <end position="184"/>
    </location>
</feature>
<dbReference type="Gene3D" id="2.70.70.10">
    <property type="entry name" value="Glucose Permease (Domain IIA)"/>
    <property type="match status" value="1"/>
</dbReference>
<evidence type="ECO:0000313" key="5">
    <source>
        <dbReference type="EMBL" id="MFC0267498.1"/>
    </source>
</evidence>
<feature type="region of interest" description="Disordered" evidence="2">
    <location>
        <begin position="250"/>
        <end position="339"/>
    </location>
</feature>
<dbReference type="RefSeq" id="WP_019950408.1">
    <property type="nucleotide sequence ID" value="NZ_JBHLVX010000020.1"/>
</dbReference>
<feature type="chain" id="PRO_5046594467" evidence="3">
    <location>
        <begin position="32"/>
        <end position="456"/>
    </location>
</feature>
<dbReference type="PANTHER" id="PTHR21666">
    <property type="entry name" value="PEPTIDASE-RELATED"/>
    <property type="match status" value="1"/>
</dbReference>
<dbReference type="Pfam" id="PF01551">
    <property type="entry name" value="Peptidase_M23"/>
    <property type="match status" value="1"/>
</dbReference>
<dbReference type="CDD" id="cd12797">
    <property type="entry name" value="M23_peptidase"/>
    <property type="match status" value="1"/>
</dbReference>
<keyword evidence="6" id="KW-1185">Reference proteome</keyword>
<dbReference type="GO" id="GO:0016787">
    <property type="term" value="F:hydrolase activity"/>
    <property type="evidence" value="ECO:0007669"/>
    <property type="project" value="UniProtKB-KW"/>
</dbReference>
<evidence type="ECO:0000256" key="2">
    <source>
        <dbReference type="SAM" id="MobiDB-lite"/>
    </source>
</evidence>
<keyword evidence="3" id="KW-0732">Signal</keyword>
<proteinExistence type="predicted"/>
<dbReference type="Gene3D" id="6.10.250.3150">
    <property type="match status" value="1"/>
</dbReference>
<comment type="caution">
    <text evidence="5">The sequence shown here is derived from an EMBL/GenBank/DDBJ whole genome shotgun (WGS) entry which is preliminary data.</text>
</comment>
<dbReference type="InterPro" id="IPR050570">
    <property type="entry name" value="Cell_wall_metabolism_enzyme"/>
</dbReference>
<gene>
    <name evidence="5" type="ORF">ACFFHW_05720</name>
</gene>
<name>A0ABV6G1H5_9GAMM</name>
<feature type="coiled-coil region" evidence="1">
    <location>
        <begin position="31"/>
        <end position="117"/>
    </location>
</feature>
<accession>A0ABV6G1H5</accession>
<dbReference type="EMBL" id="JBHLVX010000020">
    <property type="protein sequence ID" value="MFC0267498.1"/>
    <property type="molecule type" value="Genomic_DNA"/>
</dbReference>
<evidence type="ECO:0000256" key="1">
    <source>
        <dbReference type="SAM" id="Coils"/>
    </source>
</evidence>
<dbReference type="InterPro" id="IPR011055">
    <property type="entry name" value="Dup_hybrid_motif"/>
</dbReference>
<dbReference type="Proteomes" id="UP001589814">
    <property type="component" value="Unassembled WGS sequence"/>
</dbReference>
<evidence type="ECO:0000256" key="3">
    <source>
        <dbReference type="SAM" id="SignalP"/>
    </source>
</evidence>
<keyword evidence="1" id="KW-0175">Coiled coil</keyword>
<dbReference type="InterPro" id="IPR016047">
    <property type="entry name" value="M23ase_b-sheet_dom"/>
</dbReference>
<feature type="domain" description="M23ase beta-sheet core" evidence="4">
    <location>
        <begin position="357"/>
        <end position="449"/>
    </location>
</feature>
<organism evidence="5 6">
    <name type="scientific">Kushneria aurantia</name>
    <dbReference type="NCBI Taxonomy" id="504092"/>
    <lineage>
        <taxon>Bacteria</taxon>
        <taxon>Pseudomonadati</taxon>
        <taxon>Pseudomonadota</taxon>
        <taxon>Gammaproteobacteria</taxon>
        <taxon>Oceanospirillales</taxon>
        <taxon>Halomonadaceae</taxon>
        <taxon>Kushneria</taxon>
    </lineage>
</organism>
<keyword evidence="5" id="KW-0378">Hydrolase</keyword>